<organism evidence="2 3">
    <name type="scientific">Brassica carinata</name>
    <name type="common">Ethiopian mustard</name>
    <name type="synonym">Abyssinian cabbage</name>
    <dbReference type="NCBI Taxonomy" id="52824"/>
    <lineage>
        <taxon>Eukaryota</taxon>
        <taxon>Viridiplantae</taxon>
        <taxon>Streptophyta</taxon>
        <taxon>Embryophyta</taxon>
        <taxon>Tracheophyta</taxon>
        <taxon>Spermatophyta</taxon>
        <taxon>Magnoliopsida</taxon>
        <taxon>eudicotyledons</taxon>
        <taxon>Gunneridae</taxon>
        <taxon>Pentapetalae</taxon>
        <taxon>rosids</taxon>
        <taxon>malvids</taxon>
        <taxon>Brassicales</taxon>
        <taxon>Brassicaceae</taxon>
        <taxon>Brassiceae</taxon>
        <taxon>Brassica</taxon>
    </lineage>
</organism>
<sequence>MNGSIRLMVVLSVIAAEAGTSLSVRSFEELTSVTVADGLVSTRMRPNYNVVTGYPSKTTDWQRSYFYVKSNRSAFEEPPKTSYRVLWNSDMVIHPNIASYPEDWKQSARIVASRRQDCWKNFSSQDSEIH</sequence>
<accession>A0A8X7WCM6</accession>
<evidence type="ECO:0000313" key="2">
    <source>
        <dbReference type="EMBL" id="KAG2328229.1"/>
    </source>
</evidence>
<name>A0A8X7WCM6_BRACI</name>
<dbReference type="Proteomes" id="UP000886595">
    <property type="component" value="Unassembled WGS sequence"/>
</dbReference>
<dbReference type="AlphaFoldDB" id="A0A8X7WCM6"/>
<comment type="caution">
    <text evidence="2">The sequence shown here is derived from an EMBL/GenBank/DDBJ whole genome shotgun (WGS) entry which is preliminary data.</text>
</comment>
<reference evidence="2 3" key="1">
    <citation type="submission" date="2020-02" db="EMBL/GenBank/DDBJ databases">
        <authorList>
            <person name="Ma Q."/>
            <person name="Huang Y."/>
            <person name="Song X."/>
            <person name="Pei D."/>
        </authorList>
    </citation>
    <scope>NUCLEOTIDE SEQUENCE [LARGE SCALE GENOMIC DNA]</scope>
    <source>
        <strain evidence="2">Sxm20200214</strain>
        <tissue evidence="2">Leaf</tissue>
    </source>
</reference>
<evidence type="ECO:0000256" key="1">
    <source>
        <dbReference type="SAM" id="SignalP"/>
    </source>
</evidence>
<proteinExistence type="predicted"/>
<keyword evidence="1" id="KW-0732">Signal</keyword>
<dbReference type="OrthoDB" id="10538823at2759"/>
<gene>
    <name evidence="2" type="ORF">Bca52824_010957</name>
</gene>
<protein>
    <submittedName>
        <fullName evidence="2">Uncharacterized protein</fullName>
    </submittedName>
</protein>
<evidence type="ECO:0000313" key="3">
    <source>
        <dbReference type="Proteomes" id="UP000886595"/>
    </source>
</evidence>
<feature type="chain" id="PRO_5036494368" evidence="1">
    <location>
        <begin position="24"/>
        <end position="130"/>
    </location>
</feature>
<dbReference type="EMBL" id="JAAMPC010000002">
    <property type="protein sequence ID" value="KAG2328229.1"/>
    <property type="molecule type" value="Genomic_DNA"/>
</dbReference>
<feature type="signal peptide" evidence="1">
    <location>
        <begin position="1"/>
        <end position="23"/>
    </location>
</feature>
<keyword evidence="3" id="KW-1185">Reference proteome</keyword>